<gene>
    <name evidence="9" type="ORF">UR53_C0005G0007</name>
</gene>
<name>A0A0G0AQD8_9BACT</name>
<accession>A0A0G0AQD8</accession>
<sequence>MITETSSRRNNTIDILRTLAILAVVFAHSNSQVNTFLFNLRTFDVVMLVFLSGSSFYYAKKEIDSTNRYIFKRFVRLIVSSWFISLLYISLIAVKGIILNSTYSFDYTLFVKSLLFKNGIPYIWILYYLFVVSIINRLFYKTIQSLSQLLVIFLLLLIYIVFSFINIGLDASDTFHNALSFYFITPVIYSMISLFGYKFITFSLRLKIACVLFLLTSTIIFITVYGFIPDSFKYPPEFFYVSYGLLVTLGLYTIINNQLARFPGIILFSFISKNSIWIYLTHIIIVQVYFSIYSILYNPIDDDFLMVLIHFTINTILPVLLVYLYFELKNRKKRRGEQI</sequence>
<dbReference type="EMBL" id="LBPO01000005">
    <property type="protein sequence ID" value="KKP59208.1"/>
    <property type="molecule type" value="Genomic_DNA"/>
</dbReference>
<evidence type="ECO:0000313" key="9">
    <source>
        <dbReference type="EMBL" id="KKP59208.1"/>
    </source>
</evidence>
<dbReference type="AlphaFoldDB" id="A0A0G0AQD8"/>
<dbReference type="PANTHER" id="PTHR40074:SF2">
    <property type="entry name" value="O-ACETYLTRANSFERASE WECH"/>
    <property type="match status" value="1"/>
</dbReference>
<evidence type="ECO:0000256" key="4">
    <source>
        <dbReference type="ARBA" id="ARBA00022692"/>
    </source>
</evidence>
<evidence type="ECO:0000256" key="5">
    <source>
        <dbReference type="ARBA" id="ARBA00022989"/>
    </source>
</evidence>
<keyword evidence="3" id="KW-1003">Cell membrane</keyword>
<dbReference type="GO" id="GO:0016413">
    <property type="term" value="F:O-acetyltransferase activity"/>
    <property type="evidence" value="ECO:0007669"/>
    <property type="project" value="TreeGrafter"/>
</dbReference>
<feature type="transmembrane region" description="Helical" evidence="7">
    <location>
        <begin position="119"/>
        <end position="139"/>
    </location>
</feature>
<feature type="transmembrane region" description="Helical" evidence="7">
    <location>
        <begin position="146"/>
        <end position="167"/>
    </location>
</feature>
<evidence type="ECO:0000256" key="2">
    <source>
        <dbReference type="ARBA" id="ARBA00007400"/>
    </source>
</evidence>
<feature type="domain" description="Acyltransferase 3" evidence="8">
    <location>
        <begin position="11"/>
        <end position="324"/>
    </location>
</feature>
<dbReference type="Proteomes" id="UP000034927">
    <property type="component" value="Unassembled WGS sequence"/>
</dbReference>
<dbReference type="GO" id="GO:0005886">
    <property type="term" value="C:plasma membrane"/>
    <property type="evidence" value="ECO:0007669"/>
    <property type="project" value="UniProtKB-SubCell"/>
</dbReference>
<protein>
    <recommendedName>
        <fullName evidence="8">Acyltransferase 3 domain-containing protein</fullName>
    </recommendedName>
</protein>
<evidence type="ECO:0000256" key="6">
    <source>
        <dbReference type="ARBA" id="ARBA00023136"/>
    </source>
</evidence>
<evidence type="ECO:0000256" key="7">
    <source>
        <dbReference type="SAM" id="Phobius"/>
    </source>
</evidence>
<comment type="similarity">
    <text evidence="2">Belongs to the acyltransferase 3 family.</text>
</comment>
<dbReference type="GO" id="GO:0009246">
    <property type="term" value="P:enterobacterial common antigen biosynthetic process"/>
    <property type="evidence" value="ECO:0007669"/>
    <property type="project" value="TreeGrafter"/>
</dbReference>
<dbReference type="Pfam" id="PF01757">
    <property type="entry name" value="Acyl_transf_3"/>
    <property type="match status" value="1"/>
</dbReference>
<feature type="transmembrane region" description="Helical" evidence="7">
    <location>
        <begin position="304"/>
        <end position="326"/>
    </location>
</feature>
<feature type="transmembrane region" description="Helical" evidence="7">
    <location>
        <begin position="79"/>
        <end position="99"/>
    </location>
</feature>
<feature type="transmembrane region" description="Helical" evidence="7">
    <location>
        <begin position="204"/>
        <end position="226"/>
    </location>
</feature>
<organism evidence="9 10">
    <name type="scientific">Candidatus Magasanikbacteria bacterium GW2011_GWC2_34_16</name>
    <dbReference type="NCBI Taxonomy" id="1619045"/>
    <lineage>
        <taxon>Bacteria</taxon>
        <taxon>Candidatus Magasanikiibacteriota</taxon>
    </lineage>
</organism>
<feature type="transmembrane region" description="Helical" evidence="7">
    <location>
        <begin position="238"/>
        <end position="255"/>
    </location>
</feature>
<reference evidence="9 10" key="1">
    <citation type="journal article" date="2015" name="Nature">
        <title>rRNA introns, odd ribosomes, and small enigmatic genomes across a large radiation of phyla.</title>
        <authorList>
            <person name="Brown C.T."/>
            <person name="Hug L.A."/>
            <person name="Thomas B.C."/>
            <person name="Sharon I."/>
            <person name="Castelle C.J."/>
            <person name="Singh A."/>
            <person name="Wilkins M.J."/>
            <person name="Williams K.H."/>
            <person name="Banfield J.F."/>
        </authorList>
    </citation>
    <scope>NUCLEOTIDE SEQUENCE [LARGE SCALE GENOMIC DNA]</scope>
</reference>
<keyword evidence="6 7" id="KW-0472">Membrane</keyword>
<evidence type="ECO:0000256" key="3">
    <source>
        <dbReference type="ARBA" id="ARBA00022475"/>
    </source>
</evidence>
<feature type="transmembrane region" description="Helical" evidence="7">
    <location>
        <begin position="276"/>
        <end position="298"/>
    </location>
</feature>
<evidence type="ECO:0000259" key="8">
    <source>
        <dbReference type="Pfam" id="PF01757"/>
    </source>
</evidence>
<keyword evidence="4 7" id="KW-0812">Transmembrane</keyword>
<dbReference type="InterPro" id="IPR002656">
    <property type="entry name" value="Acyl_transf_3_dom"/>
</dbReference>
<feature type="transmembrane region" description="Helical" evidence="7">
    <location>
        <begin position="179"/>
        <end position="197"/>
    </location>
</feature>
<proteinExistence type="inferred from homology"/>
<evidence type="ECO:0000256" key="1">
    <source>
        <dbReference type="ARBA" id="ARBA00004651"/>
    </source>
</evidence>
<feature type="transmembrane region" description="Helical" evidence="7">
    <location>
        <begin position="36"/>
        <end position="58"/>
    </location>
</feature>
<comment type="caution">
    <text evidence="9">The sequence shown here is derived from an EMBL/GenBank/DDBJ whole genome shotgun (WGS) entry which is preliminary data.</text>
</comment>
<keyword evidence="5 7" id="KW-1133">Transmembrane helix</keyword>
<dbReference type="PANTHER" id="PTHR40074">
    <property type="entry name" value="O-ACETYLTRANSFERASE WECH"/>
    <property type="match status" value="1"/>
</dbReference>
<feature type="transmembrane region" description="Helical" evidence="7">
    <location>
        <begin position="12"/>
        <end position="30"/>
    </location>
</feature>
<comment type="subcellular location">
    <subcellularLocation>
        <location evidence="1">Cell membrane</location>
        <topology evidence="1">Multi-pass membrane protein</topology>
    </subcellularLocation>
</comment>
<evidence type="ECO:0000313" key="10">
    <source>
        <dbReference type="Proteomes" id="UP000034927"/>
    </source>
</evidence>